<evidence type="ECO:0000313" key="2">
    <source>
        <dbReference type="Proteomes" id="UP000003755"/>
    </source>
</evidence>
<accession>C9L7A4</accession>
<keyword evidence="2" id="KW-1185">Reference proteome</keyword>
<dbReference type="EMBL" id="ABYU02000012">
    <property type="protein sequence ID" value="EEX22298.1"/>
    <property type="molecule type" value="Genomic_DNA"/>
</dbReference>
<comment type="caution">
    <text evidence="1">The sequence shown here is derived from an EMBL/GenBank/DDBJ whole genome shotgun (WGS) entry which is preliminary data.</text>
</comment>
<evidence type="ECO:0000313" key="1">
    <source>
        <dbReference type="EMBL" id="EEX22298.1"/>
    </source>
</evidence>
<name>C9L7A4_BLAHA</name>
<sequence length="128" mass="14575">MNLDVALKKRLEKVLEKKVKERAEEIYAECVDLGDMAIAQFYAAYSPIHYKRMHSFDYVCSPFKHKLSSIKYEVGIRVLEGVAVGHKDKLGDEYVFHGVMELGIHGTSSVAVSTPPMEVIRDYFAKFD</sequence>
<reference evidence="1" key="1">
    <citation type="submission" date="2009-09" db="EMBL/GenBank/DDBJ databases">
        <authorList>
            <person name="Weinstock G."/>
            <person name="Sodergren E."/>
            <person name="Clifton S."/>
            <person name="Fulton L."/>
            <person name="Fulton B."/>
            <person name="Courtney L."/>
            <person name="Fronick C."/>
            <person name="Harrison M."/>
            <person name="Strong C."/>
            <person name="Farmer C."/>
            <person name="Delahaunty K."/>
            <person name="Markovic C."/>
            <person name="Hall O."/>
            <person name="Minx P."/>
            <person name="Tomlinson C."/>
            <person name="Mitreva M."/>
            <person name="Nelson J."/>
            <person name="Hou S."/>
            <person name="Wollam A."/>
            <person name="Pepin K.H."/>
            <person name="Johnson M."/>
            <person name="Bhonagiri V."/>
            <person name="Nash W.E."/>
            <person name="Warren W."/>
            <person name="Chinwalla A."/>
            <person name="Mardis E.R."/>
            <person name="Wilson R.K."/>
        </authorList>
    </citation>
    <scope>NUCLEOTIDE SEQUENCE [LARGE SCALE GENOMIC DNA]</scope>
    <source>
        <strain evidence="1">DSM 20583</strain>
    </source>
</reference>
<protein>
    <submittedName>
        <fullName evidence="1">Uncharacterized protein</fullName>
    </submittedName>
</protein>
<gene>
    <name evidence="1" type="ORF">BLAHAN_05266</name>
</gene>
<dbReference type="HOGENOM" id="CLU_1955352_0_0_9"/>
<dbReference type="STRING" id="537007.BLAHAN_05266"/>
<proteinExistence type="predicted"/>
<dbReference type="RefSeq" id="WP_003020106.1">
    <property type="nucleotide sequence ID" value="NZ_CP022413.2"/>
</dbReference>
<dbReference type="Proteomes" id="UP000003755">
    <property type="component" value="Unassembled WGS sequence"/>
</dbReference>
<dbReference type="AlphaFoldDB" id="C9L7A4"/>
<organism evidence="1 2">
    <name type="scientific">Blautia hansenii DSM 20583</name>
    <dbReference type="NCBI Taxonomy" id="537007"/>
    <lineage>
        <taxon>Bacteria</taxon>
        <taxon>Bacillati</taxon>
        <taxon>Bacillota</taxon>
        <taxon>Clostridia</taxon>
        <taxon>Lachnospirales</taxon>
        <taxon>Lachnospiraceae</taxon>
        <taxon>Blautia</taxon>
    </lineage>
</organism>
<dbReference type="KEGG" id="bhan:CGC63_10265"/>